<dbReference type="AlphaFoldDB" id="A0AAV2D8U5"/>
<feature type="compositionally biased region" description="Basic residues" evidence="1">
    <location>
        <begin position="100"/>
        <end position="109"/>
    </location>
</feature>
<reference evidence="2 3" key="1">
    <citation type="submission" date="2024-04" db="EMBL/GenBank/DDBJ databases">
        <authorList>
            <person name="Fracassetti M."/>
        </authorList>
    </citation>
    <scope>NUCLEOTIDE SEQUENCE [LARGE SCALE GENOMIC DNA]</scope>
</reference>
<organism evidence="2 3">
    <name type="scientific">Linum trigynum</name>
    <dbReference type="NCBI Taxonomy" id="586398"/>
    <lineage>
        <taxon>Eukaryota</taxon>
        <taxon>Viridiplantae</taxon>
        <taxon>Streptophyta</taxon>
        <taxon>Embryophyta</taxon>
        <taxon>Tracheophyta</taxon>
        <taxon>Spermatophyta</taxon>
        <taxon>Magnoliopsida</taxon>
        <taxon>eudicotyledons</taxon>
        <taxon>Gunneridae</taxon>
        <taxon>Pentapetalae</taxon>
        <taxon>rosids</taxon>
        <taxon>fabids</taxon>
        <taxon>Malpighiales</taxon>
        <taxon>Linaceae</taxon>
        <taxon>Linum</taxon>
    </lineage>
</organism>
<accession>A0AAV2D8U5</accession>
<keyword evidence="3" id="KW-1185">Reference proteome</keyword>
<sequence length="109" mass="11766">MDKGKDVIEESSKEVVQEIVVAEEEKSATPGLVQDDDGFQVVTHRKNRVRAPAPGSISRSPWSLSAGSSKSPLDDQVFPSLSRPVLKRPVEPPPIAPARGKGRGKKRGK</sequence>
<evidence type="ECO:0000313" key="3">
    <source>
        <dbReference type="Proteomes" id="UP001497516"/>
    </source>
</evidence>
<evidence type="ECO:0000256" key="1">
    <source>
        <dbReference type="SAM" id="MobiDB-lite"/>
    </source>
</evidence>
<dbReference type="EMBL" id="OZ034815">
    <property type="protein sequence ID" value="CAL1370259.1"/>
    <property type="molecule type" value="Genomic_DNA"/>
</dbReference>
<evidence type="ECO:0000313" key="2">
    <source>
        <dbReference type="EMBL" id="CAL1370259.1"/>
    </source>
</evidence>
<gene>
    <name evidence="2" type="ORF">LTRI10_LOCUS12434</name>
</gene>
<feature type="region of interest" description="Disordered" evidence="1">
    <location>
        <begin position="45"/>
        <end position="109"/>
    </location>
</feature>
<name>A0AAV2D8U5_9ROSI</name>
<feature type="compositionally biased region" description="Polar residues" evidence="1">
    <location>
        <begin position="57"/>
        <end position="71"/>
    </location>
</feature>
<proteinExistence type="predicted"/>
<dbReference type="Proteomes" id="UP001497516">
    <property type="component" value="Chromosome 2"/>
</dbReference>
<protein>
    <submittedName>
        <fullName evidence="2">Uncharacterized protein</fullName>
    </submittedName>
</protein>